<evidence type="ECO:0000256" key="2">
    <source>
        <dbReference type="ARBA" id="ARBA00012840"/>
    </source>
</evidence>
<dbReference type="Pfam" id="PF02403">
    <property type="entry name" value="Seryl_tRNA_N"/>
    <property type="match status" value="1"/>
</dbReference>
<dbReference type="PRINTS" id="PR00981">
    <property type="entry name" value="TRNASYNTHSER"/>
</dbReference>
<evidence type="ECO:0000256" key="10">
    <source>
        <dbReference type="PIRSR" id="PIRSR001529-2"/>
    </source>
</evidence>
<dbReference type="AlphaFoldDB" id="A0A152A613"/>
<dbReference type="OrthoDB" id="10264585at2759"/>
<evidence type="ECO:0000256" key="11">
    <source>
        <dbReference type="SAM" id="Coils"/>
    </source>
</evidence>
<dbReference type="PROSITE" id="PS50862">
    <property type="entry name" value="AA_TRNA_LIGASE_II"/>
    <property type="match status" value="1"/>
</dbReference>
<feature type="site" description="Important for serine binding" evidence="9">
    <location>
        <position position="399"/>
    </location>
</feature>
<dbReference type="InterPro" id="IPR042103">
    <property type="entry name" value="SerRS_1_N_sf"/>
</dbReference>
<dbReference type="Proteomes" id="UP000076078">
    <property type="component" value="Unassembled WGS sequence"/>
</dbReference>
<dbReference type="EC" id="6.1.1.11" evidence="2"/>
<dbReference type="CDD" id="cd00770">
    <property type="entry name" value="SerRS_core"/>
    <property type="match status" value="1"/>
</dbReference>
<organism evidence="13 14">
    <name type="scientific">Tieghemostelium lacteum</name>
    <name type="common">Slime mold</name>
    <name type="synonym">Dictyostelium lacteum</name>
    <dbReference type="NCBI Taxonomy" id="361077"/>
    <lineage>
        <taxon>Eukaryota</taxon>
        <taxon>Amoebozoa</taxon>
        <taxon>Evosea</taxon>
        <taxon>Eumycetozoa</taxon>
        <taxon>Dictyostelia</taxon>
        <taxon>Dictyosteliales</taxon>
        <taxon>Raperosteliaceae</taxon>
        <taxon>Tieghemostelium</taxon>
    </lineage>
</organism>
<dbReference type="OMA" id="FEETLYC"/>
<keyword evidence="4" id="KW-0547">Nucleotide-binding</keyword>
<feature type="binding site" evidence="9">
    <location>
        <position position="243"/>
    </location>
    <ligand>
        <name>L-serine</name>
        <dbReference type="ChEBI" id="CHEBI:33384"/>
    </ligand>
</feature>
<dbReference type="PANTHER" id="PTHR11778">
    <property type="entry name" value="SERYL-TRNA SYNTHETASE"/>
    <property type="match status" value="1"/>
</dbReference>
<keyword evidence="6" id="KW-0648">Protein biosynthesis</keyword>
<dbReference type="Gene3D" id="3.30.930.10">
    <property type="entry name" value="Bira Bifunctional Protein, Domain 2"/>
    <property type="match status" value="1"/>
</dbReference>
<feature type="binding site" evidence="10">
    <location>
        <begin position="361"/>
        <end position="364"/>
    </location>
    <ligand>
        <name>ATP</name>
        <dbReference type="ChEBI" id="CHEBI:30616"/>
    </ligand>
</feature>
<reference evidence="13 14" key="1">
    <citation type="submission" date="2015-12" db="EMBL/GenBank/DDBJ databases">
        <title>Dictyostelia acquired genes for synthesis and detection of signals that induce cell-type specialization by lateral gene transfer from prokaryotes.</title>
        <authorList>
            <person name="Gloeckner G."/>
            <person name="Schaap P."/>
        </authorList>
    </citation>
    <scope>NUCLEOTIDE SEQUENCE [LARGE SCALE GENOMIC DNA]</scope>
    <source>
        <strain evidence="13 14">TK</strain>
    </source>
</reference>
<dbReference type="InterPro" id="IPR002317">
    <property type="entry name" value="Ser-tRNA-ligase_type_1"/>
</dbReference>
<dbReference type="InterPro" id="IPR010978">
    <property type="entry name" value="tRNA-bd_arm"/>
</dbReference>
<evidence type="ECO:0000256" key="1">
    <source>
        <dbReference type="ARBA" id="ARBA00010728"/>
    </source>
</evidence>
<feature type="binding site" evidence="9">
    <location>
        <position position="297"/>
    </location>
    <ligand>
        <name>L-serine</name>
        <dbReference type="ChEBI" id="CHEBI:33384"/>
    </ligand>
</feature>
<feature type="coiled-coil region" evidence="11">
    <location>
        <begin position="36"/>
        <end position="115"/>
    </location>
</feature>
<dbReference type="SUPFAM" id="SSF46589">
    <property type="entry name" value="tRNA-binding arm"/>
    <property type="match status" value="1"/>
</dbReference>
<dbReference type="STRING" id="361077.A0A152A613"/>
<comment type="similarity">
    <text evidence="1">Belongs to the class-II aminoacyl-tRNA synthetase family. Type-1 seryl-tRNA synthetase subfamily.</text>
</comment>
<accession>A0A152A613</accession>
<evidence type="ECO:0000256" key="6">
    <source>
        <dbReference type="ARBA" id="ARBA00022917"/>
    </source>
</evidence>
<dbReference type="Gene3D" id="1.10.287.40">
    <property type="entry name" value="Serine-tRNA synthetase, tRNA binding domain"/>
    <property type="match status" value="1"/>
</dbReference>
<feature type="binding site" evidence="10">
    <location>
        <begin position="290"/>
        <end position="293"/>
    </location>
    <ligand>
        <name>ATP</name>
        <dbReference type="ChEBI" id="CHEBI:30616"/>
    </ligand>
</feature>
<sequence length="452" mass="51707">MVLDIRLFRIEKGGNPDLIKYSQRGRFKDVGQVDEVIELDNKTKEANYQLSQLNAEFKKHNKEVSLKIKSGESVDNLKKQSELMRGDIQKLEKQVEELEKQLQCLLKQIGNILHASVPCCQNENDNIHIRAWGECKTSPDLLQHNVLLDLIDGYEGEKGAVTTGTRGYFLKGIGVLLNQAIINFAMAHLHKRDYVPLQTPFFMRKDVMSETVQADQFTEQLYKISGHTDQVSEDTVEKYLIGTSEQPLSAYHRGEWLDEKELPKKYLGYSTCFRKESKDMSKDCVGIFRVHQFEKIEQFCLTEPEKSWDMHEEMLKNAEAFYQDLGIPYQIVSVVSGALNNATSKKYDLEGWFPGSGNYRELVSCSNCTDYQSRELEIRCGSKKPNQTAKKYVHMLNCTLAATSRVICCILENYQTEGGINVPKALIPYLGMDFIPFVKPIPDQKKKISLNK</sequence>
<evidence type="ECO:0000256" key="7">
    <source>
        <dbReference type="ARBA" id="ARBA00023146"/>
    </source>
</evidence>
<evidence type="ECO:0000256" key="8">
    <source>
        <dbReference type="ARBA" id="ARBA00031113"/>
    </source>
</evidence>
<keyword evidence="7 13" id="KW-0030">Aminoacyl-tRNA synthetase</keyword>
<dbReference type="InterPro" id="IPR002314">
    <property type="entry name" value="aa-tRNA-synt_IIb"/>
</dbReference>
<dbReference type="FunFam" id="3.30.930.10:FF:000026">
    <property type="entry name" value="Seryl-tRNA synthetase, cytoplasmic"/>
    <property type="match status" value="1"/>
</dbReference>
<gene>
    <name evidence="13" type="ORF">DLAC_01678</name>
</gene>
<dbReference type="GO" id="GO:0005524">
    <property type="term" value="F:ATP binding"/>
    <property type="evidence" value="ECO:0007669"/>
    <property type="project" value="UniProtKB-KW"/>
</dbReference>
<comment type="caution">
    <text evidence="13">The sequence shown here is derived from an EMBL/GenBank/DDBJ whole genome shotgun (WGS) entry which is preliminary data.</text>
</comment>
<protein>
    <recommendedName>
        <fullName evidence="2">serine--tRNA ligase</fullName>
        <ecNumber evidence="2">6.1.1.11</ecNumber>
    </recommendedName>
    <alternativeName>
        <fullName evidence="8">Seryl-tRNA synthetase</fullName>
    </alternativeName>
</protein>
<evidence type="ECO:0000313" key="14">
    <source>
        <dbReference type="Proteomes" id="UP000076078"/>
    </source>
</evidence>
<evidence type="ECO:0000256" key="3">
    <source>
        <dbReference type="ARBA" id="ARBA00022598"/>
    </source>
</evidence>
<dbReference type="EMBL" id="LODT01000006">
    <property type="protein sequence ID" value="KYR01674.1"/>
    <property type="molecule type" value="Genomic_DNA"/>
</dbReference>
<evidence type="ECO:0000256" key="5">
    <source>
        <dbReference type="ARBA" id="ARBA00022840"/>
    </source>
</evidence>
<proteinExistence type="inferred from homology"/>
<dbReference type="NCBIfam" id="TIGR00414">
    <property type="entry name" value="serS"/>
    <property type="match status" value="1"/>
</dbReference>
<keyword evidence="11" id="KW-0175">Coiled coil</keyword>
<dbReference type="InterPro" id="IPR006195">
    <property type="entry name" value="aa-tRNA-synth_II"/>
</dbReference>
<keyword evidence="3" id="KW-0436">Ligase</keyword>
<dbReference type="InterPro" id="IPR033729">
    <property type="entry name" value="SerRS_core"/>
</dbReference>
<dbReference type="PIRSF" id="PIRSF001529">
    <property type="entry name" value="Ser-tRNA-synth_IIa"/>
    <property type="match status" value="1"/>
</dbReference>
<evidence type="ECO:0000313" key="13">
    <source>
        <dbReference type="EMBL" id="KYR01674.1"/>
    </source>
</evidence>
<dbReference type="GO" id="GO:0006434">
    <property type="term" value="P:seryl-tRNA aminoacylation"/>
    <property type="evidence" value="ECO:0007669"/>
    <property type="project" value="InterPro"/>
</dbReference>
<dbReference type="Pfam" id="PF00587">
    <property type="entry name" value="tRNA-synt_2b"/>
    <property type="match status" value="1"/>
</dbReference>
<evidence type="ECO:0000259" key="12">
    <source>
        <dbReference type="PROSITE" id="PS50862"/>
    </source>
</evidence>
<feature type="domain" description="Aminoacyl-transfer RNA synthetases class-II family profile" evidence="12">
    <location>
        <begin position="174"/>
        <end position="428"/>
    </location>
</feature>
<feature type="binding site" evidence="9">
    <location>
        <position position="397"/>
    </location>
    <ligand>
        <name>L-serine</name>
        <dbReference type="ChEBI" id="CHEBI:33384"/>
    </ligand>
</feature>
<evidence type="ECO:0000256" key="4">
    <source>
        <dbReference type="ARBA" id="ARBA00022741"/>
    </source>
</evidence>
<keyword evidence="5 10" id="KW-0067">ATP-binding</keyword>
<feature type="binding site" evidence="9">
    <location>
        <position position="274"/>
    </location>
    <ligand>
        <name>L-serine</name>
        <dbReference type="ChEBI" id="CHEBI:33384"/>
    </ligand>
</feature>
<keyword evidence="14" id="KW-1185">Reference proteome</keyword>
<dbReference type="SUPFAM" id="SSF55681">
    <property type="entry name" value="Class II aaRS and biotin synthetases"/>
    <property type="match status" value="1"/>
</dbReference>
<dbReference type="InParanoid" id="A0A152A613"/>
<dbReference type="InterPro" id="IPR045864">
    <property type="entry name" value="aa-tRNA-synth_II/BPL/LPL"/>
</dbReference>
<evidence type="ECO:0000256" key="9">
    <source>
        <dbReference type="PIRSR" id="PIRSR001529-1"/>
    </source>
</evidence>
<dbReference type="GO" id="GO:0004828">
    <property type="term" value="F:serine-tRNA ligase activity"/>
    <property type="evidence" value="ECO:0007669"/>
    <property type="project" value="UniProtKB-EC"/>
</dbReference>
<name>A0A152A613_TIELA</name>
<dbReference type="InterPro" id="IPR015866">
    <property type="entry name" value="Ser-tRNA-synth_1_N"/>
</dbReference>
<feature type="binding site" evidence="10">
    <location>
        <begin position="274"/>
        <end position="276"/>
    </location>
    <ligand>
        <name>ATP</name>
        <dbReference type="ChEBI" id="CHEBI:30616"/>
    </ligand>
</feature>